<dbReference type="OrthoDB" id="6777509at2759"/>
<dbReference type="EMBL" id="VUJU01017521">
    <property type="protein sequence ID" value="KAF0682480.1"/>
    <property type="molecule type" value="Genomic_DNA"/>
</dbReference>
<gene>
    <name evidence="1" type="ORF">FWK35_00038545</name>
</gene>
<feature type="non-terminal residue" evidence="1">
    <location>
        <position position="70"/>
    </location>
</feature>
<name>A0A6G0VH79_APHCR</name>
<evidence type="ECO:0000313" key="1">
    <source>
        <dbReference type="EMBL" id="KAF0682480.1"/>
    </source>
</evidence>
<accession>A0A6G0VH79</accession>
<sequence>MEEIMNAVAVLENVELQADAQTARRSFTKRINAFTLSDKDFVRNFRLSKILVYSLIDILKPFMTEPTRSS</sequence>
<dbReference type="Proteomes" id="UP000478052">
    <property type="component" value="Unassembled WGS sequence"/>
</dbReference>
<organism evidence="1 2">
    <name type="scientific">Aphis craccivora</name>
    <name type="common">Cowpea aphid</name>
    <dbReference type="NCBI Taxonomy" id="307492"/>
    <lineage>
        <taxon>Eukaryota</taxon>
        <taxon>Metazoa</taxon>
        <taxon>Ecdysozoa</taxon>
        <taxon>Arthropoda</taxon>
        <taxon>Hexapoda</taxon>
        <taxon>Insecta</taxon>
        <taxon>Pterygota</taxon>
        <taxon>Neoptera</taxon>
        <taxon>Paraneoptera</taxon>
        <taxon>Hemiptera</taxon>
        <taxon>Sternorrhyncha</taxon>
        <taxon>Aphidomorpha</taxon>
        <taxon>Aphidoidea</taxon>
        <taxon>Aphididae</taxon>
        <taxon>Aphidini</taxon>
        <taxon>Aphis</taxon>
        <taxon>Aphis</taxon>
    </lineage>
</organism>
<dbReference type="AlphaFoldDB" id="A0A6G0VH79"/>
<protein>
    <submittedName>
        <fullName evidence="1">Putative nuclease HARBI1</fullName>
    </submittedName>
</protein>
<proteinExistence type="predicted"/>
<keyword evidence="2" id="KW-1185">Reference proteome</keyword>
<evidence type="ECO:0000313" key="2">
    <source>
        <dbReference type="Proteomes" id="UP000478052"/>
    </source>
</evidence>
<comment type="caution">
    <text evidence="1">The sequence shown here is derived from an EMBL/GenBank/DDBJ whole genome shotgun (WGS) entry which is preliminary data.</text>
</comment>
<reference evidence="1 2" key="1">
    <citation type="submission" date="2019-08" db="EMBL/GenBank/DDBJ databases">
        <title>Whole genome of Aphis craccivora.</title>
        <authorList>
            <person name="Voronova N.V."/>
            <person name="Shulinski R.S."/>
            <person name="Bandarenka Y.V."/>
            <person name="Zhorov D.G."/>
            <person name="Warner D."/>
        </authorList>
    </citation>
    <scope>NUCLEOTIDE SEQUENCE [LARGE SCALE GENOMIC DNA]</scope>
    <source>
        <strain evidence="1">180601</strain>
        <tissue evidence="1">Whole Body</tissue>
    </source>
</reference>